<dbReference type="InterPro" id="IPR022877">
    <property type="entry name" value="UPF0173"/>
</dbReference>
<reference evidence="5" key="1">
    <citation type="submission" date="2016-10" db="EMBL/GenBank/DDBJ databases">
        <authorList>
            <person name="Varghese N."/>
            <person name="Submissions S."/>
        </authorList>
    </citation>
    <scope>NUCLEOTIDE SEQUENCE [LARGE SCALE GENOMIC DNA]</scope>
    <source>
        <strain evidence="5">DSM 21424</strain>
    </source>
</reference>
<dbReference type="HAMAP" id="MF_00457">
    <property type="entry name" value="UPF0173"/>
    <property type="match status" value="1"/>
</dbReference>
<dbReference type="InterPro" id="IPR001279">
    <property type="entry name" value="Metallo-B-lactamas"/>
</dbReference>
<dbReference type="Pfam" id="PF12706">
    <property type="entry name" value="Lactamase_B_2"/>
    <property type="match status" value="1"/>
</dbReference>
<name>A0A1G7CNS1_9RHOB</name>
<dbReference type="SMART" id="SM00849">
    <property type="entry name" value="Lactamase_B"/>
    <property type="match status" value="1"/>
</dbReference>
<dbReference type="NCBIfam" id="NF001911">
    <property type="entry name" value="PRK00685.1"/>
    <property type="match status" value="1"/>
</dbReference>
<dbReference type="AlphaFoldDB" id="A0A1G7CNS1"/>
<dbReference type="SUPFAM" id="SSF56281">
    <property type="entry name" value="Metallo-hydrolase/oxidoreductase"/>
    <property type="match status" value="1"/>
</dbReference>
<dbReference type="PANTHER" id="PTHR43546:SF3">
    <property type="entry name" value="UPF0173 METAL-DEPENDENT HYDROLASE MJ1163"/>
    <property type="match status" value="1"/>
</dbReference>
<organism evidence="4 5">
    <name type="scientific">Limimaricola pyoseonensis</name>
    <dbReference type="NCBI Taxonomy" id="521013"/>
    <lineage>
        <taxon>Bacteria</taxon>
        <taxon>Pseudomonadati</taxon>
        <taxon>Pseudomonadota</taxon>
        <taxon>Alphaproteobacteria</taxon>
        <taxon>Rhodobacterales</taxon>
        <taxon>Paracoccaceae</taxon>
        <taxon>Limimaricola</taxon>
    </lineage>
</organism>
<dbReference type="GO" id="GO:0016787">
    <property type="term" value="F:hydrolase activity"/>
    <property type="evidence" value="ECO:0007669"/>
    <property type="project" value="UniProtKB-UniRule"/>
</dbReference>
<dbReference type="PANTHER" id="PTHR43546">
    <property type="entry name" value="UPF0173 METAL-DEPENDENT HYDROLASE MJ1163-RELATED"/>
    <property type="match status" value="1"/>
</dbReference>
<evidence type="ECO:0000313" key="5">
    <source>
        <dbReference type="Proteomes" id="UP000198922"/>
    </source>
</evidence>
<evidence type="ECO:0000259" key="3">
    <source>
        <dbReference type="SMART" id="SM00849"/>
    </source>
</evidence>
<feature type="domain" description="Metallo-beta-lactamase" evidence="3">
    <location>
        <begin position="7"/>
        <end position="197"/>
    </location>
</feature>
<gene>
    <name evidence="4" type="ORF">SAMN04488567_1577</name>
</gene>
<protein>
    <recommendedName>
        <fullName evidence="2">UPF0173 metal-dependent hydrolase SAMN04488567_1577</fullName>
    </recommendedName>
</protein>
<dbReference type="InterPro" id="IPR036866">
    <property type="entry name" value="RibonucZ/Hydroxyglut_hydro"/>
</dbReference>
<dbReference type="EMBL" id="FNAT01000002">
    <property type="protein sequence ID" value="SDE40959.1"/>
    <property type="molecule type" value="Genomic_DNA"/>
</dbReference>
<dbReference type="OrthoDB" id="9789133at2"/>
<evidence type="ECO:0000313" key="4">
    <source>
        <dbReference type="EMBL" id="SDE40959.1"/>
    </source>
</evidence>
<dbReference type="Proteomes" id="UP000198922">
    <property type="component" value="Unassembled WGS sequence"/>
</dbReference>
<dbReference type="RefSeq" id="WP_090110792.1">
    <property type="nucleotide sequence ID" value="NZ_FNAT01000002.1"/>
</dbReference>
<dbReference type="InterPro" id="IPR050114">
    <property type="entry name" value="UPF0173_UPF0282_UlaG_hydrolase"/>
</dbReference>
<evidence type="ECO:0000256" key="1">
    <source>
        <dbReference type="ARBA" id="ARBA00022801"/>
    </source>
</evidence>
<keyword evidence="5" id="KW-1185">Reference proteome</keyword>
<dbReference type="STRING" id="521013.SAMN04488567_1577"/>
<accession>A0A1G7CNS1</accession>
<evidence type="ECO:0000256" key="2">
    <source>
        <dbReference type="HAMAP-Rule" id="MF_00457"/>
    </source>
</evidence>
<keyword evidence="1 2" id="KW-0378">Hydrolase</keyword>
<proteinExistence type="inferred from homology"/>
<sequence length="234" mass="24958">MKLTWLGHASWRIEVGREVLLIDPWLEGNPAFPDARRIEALTGATRILVTHGHGDHASEVPAIAAEMDLPVICIADLAGWWSQNHGLDCTGINKGGTVDLDGASVTMVNAVHSSSVATSGGQPVYAGAEAGFVIRGEGRCIYFSGDTDVMADMGWIGEYYRPDIGILACGGHFTMDMKAAAWASKRFFDFETVLPSHYASFPVVAATADELVAELDGVDVRVPAVLETVEIAAK</sequence>
<comment type="similarity">
    <text evidence="2">Belongs to the UPF0173 family.</text>
</comment>
<dbReference type="Gene3D" id="3.60.15.10">
    <property type="entry name" value="Ribonuclease Z/Hydroxyacylglutathione hydrolase-like"/>
    <property type="match status" value="1"/>
</dbReference>